<name>D2CFX3_TRICA</name>
<keyword evidence="2" id="KW-1185">Reference proteome</keyword>
<reference evidence="1 2" key="2">
    <citation type="journal article" date="2010" name="Nucleic Acids Res.">
        <title>BeetleBase in 2010: revisions to provide comprehensive genomic information for Tribolium castaneum.</title>
        <authorList>
            <person name="Kim H.S."/>
            <person name="Murphy T."/>
            <person name="Xia J."/>
            <person name="Caragea D."/>
            <person name="Park Y."/>
            <person name="Beeman R.W."/>
            <person name="Lorenzen M.D."/>
            <person name="Butcher S."/>
            <person name="Manak J.R."/>
            <person name="Brown S.J."/>
        </authorList>
    </citation>
    <scope>NUCLEOTIDE SEQUENCE [LARGE SCALE GENOMIC DNA]</scope>
    <source>
        <strain evidence="1 2">Georgia GA2</strain>
    </source>
</reference>
<dbReference type="AlphaFoldDB" id="D2CFX3"/>
<dbReference type="HOGENOM" id="CLU_1350462_0_0_1"/>
<evidence type="ECO:0000313" key="2">
    <source>
        <dbReference type="Proteomes" id="UP000007266"/>
    </source>
</evidence>
<evidence type="ECO:0000313" key="1">
    <source>
        <dbReference type="EMBL" id="EFA13031.1"/>
    </source>
</evidence>
<gene>
    <name evidence="1" type="primary">AUGUSTUS-3.0.2_10561</name>
    <name evidence="1" type="ORF">TcasGA2_TC010561</name>
</gene>
<dbReference type="OrthoDB" id="6760573at2759"/>
<dbReference type="Proteomes" id="UP000007266">
    <property type="component" value="Unassembled WGS sequence"/>
</dbReference>
<reference evidence="1 2" key="1">
    <citation type="journal article" date="2008" name="Nature">
        <title>The genome of the model beetle and pest Tribolium castaneum.</title>
        <authorList>
            <consortium name="Tribolium Genome Sequencing Consortium"/>
            <person name="Richards S."/>
            <person name="Gibbs R.A."/>
            <person name="Weinstock G.M."/>
            <person name="Brown S.J."/>
            <person name="Denell R."/>
            <person name="Beeman R.W."/>
            <person name="Gibbs R."/>
            <person name="Beeman R.W."/>
            <person name="Brown S.J."/>
            <person name="Bucher G."/>
            <person name="Friedrich M."/>
            <person name="Grimmelikhuijzen C.J."/>
            <person name="Klingler M."/>
            <person name="Lorenzen M."/>
            <person name="Richards S."/>
            <person name="Roth S."/>
            <person name="Schroder R."/>
            <person name="Tautz D."/>
            <person name="Zdobnov E.M."/>
            <person name="Muzny D."/>
            <person name="Gibbs R.A."/>
            <person name="Weinstock G.M."/>
            <person name="Attaway T."/>
            <person name="Bell S."/>
            <person name="Buhay C.J."/>
            <person name="Chandrabose M.N."/>
            <person name="Chavez D."/>
            <person name="Clerk-Blankenburg K.P."/>
            <person name="Cree A."/>
            <person name="Dao M."/>
            <person name="Davis C."/>
            <person name="Chacko J."/>
            <person name="Dinh H."/>
            <person name="Dugan-Rocha S."/>
            <person name="Fowler G."/>
            <person name="Garner T.T."/>
            <person name="Garnes J."/>
            <person name="Gnirke A."/>
            <person name="Hawes A."/>
            <person name="Hernandez J."/>
            <person name="Hines S."/>
            <person name="Holder M."/>
            <person name="Hume J."/>
            <person name="Jhangiani S.N."/>
            <person name="Joshi V."/>
            <person name="Khan Z.M."/>
            <person name="Jackson L."/>
            <person name="Kovar C."/>
            <person name="Kowis A."/>
            <person name="Lee S."/>
            <person name="Lewis L.R."/>
            <person name="Margolis J."/>
            <person name="Morgan M."/>
            <person name="Nazareth L.V."/>
            <person name="Nguyen N."/>
            <person name="Okwuonu G."/>
            <person name="Parker D."/>
            <person name="Richards S."/>
            <person name="Ruiz S.J."/>
            <person name="Santibanez J."/>
            <person name="Savard J."/>
            <person name="Scherer S.E."/>
            <person name="Schneider B."/>
            <person name="Sodergren E."/>
            <person name="Tautz D."/>
            <person name="Vattahil S."/>
            <person name="Villasana D."/>
            <person name="White C.S."/>
            <person name="Wright R."/>
            <person name="Park Y."/>
            <person name="Beeman R.W."/>
            <person name="Lord J."/>
            <person name="Oppert B."/>
            <person name="Lorenzen M."/>
            <person name="Brown S."/>
            <person name="Wang L."/>
            <person name="Savard J."/>
            <person name="Tautz D."/>
            <person name="Richards S."/>
            <person name="Weinstock G."/>
            <person name="Gibbs R.A."/>
            <person name="Liu Y."/>
            <person name="Worley K."/>
            <person name="Weinstock G."/>
            <person name="Elsik C.G."/>
            <person name="Reese J.T."/>
            <person name="Elhaik E."/>
            <person name="Landan G."/>
            <person name="Graur D."/>
            <person name="Arensburger P."/>
            <person name="Atkinson P."/>
            <person name="Beeman R.W."/>
            <person name="Beidler J."/>
            <person name="Brown S.J."/>
            <person name="Demuth J.P."/>
            <person name="Drury D.W."/>
            <person name="Du Y.Z."/>
            <person name="Fujiwara H."/>
            <person name="Lorenzen M."/>
            <person name="Maselli V."/>
            <person name="Osanai M."/>
            <person name="Park Y."/>
            <person name="Robertson H.M."/>
            <person name="Tu Z."/>
            <person name="Wang J.J."/>
            <person name="Wang S."/>
            <person name="Richards S."/>
            <person name="Song H."/>
            <person name="Zhang L."/>
            <person name="Sodergren E."/>
            <person name="Werner D."/>
            <person name="Stanke M."/>
            <person name="Morgenstern B."/>
            <person name="Solovyev V."/>
            <person name="Kosarev P."/>
            <person name="Brown G."/>
            <person name="Chen H.C."/>
            <person name="Ermolaeva O."/>
            <person name="Hlavina W."/>
            <person name="Kapustin Y."/>
            <person name="Kiryutin B."/>
            <person name="Kitts P."/>
            <person name="Maglott D."/>
            <person name="Pruitt K."/>
            <person name="Sapojnikov V."/>
            <person name="Souvorov A."/>
            <person name="Mackey A.J."/>
            <person name="Waterhouse R.M."/>
            <person name="Wyder S."/>
            <person name="Zdobnov E.M."/>
            <person name="Zdobnov E.M."/>
            <person name="Wyder S."/>
            <person name="Kriventseva E.V."/>
            <person name="Kadowaki T."/>
            <person name="Bork P."/>
            <person name="Aranda M."/>
            <person name="Bao R."/>
            <person name="Beermann A."/>
            <person name="Berns N."/>
            <person name="Bolognesi R."/>
            <person name="Bonneton F."/>
            <person name="Bopp D."/>
            <person name="Brown S.J."/>
            <person name="Bucher G."/>
            <person name="Butts T."/>
            <person name="Chaumot A."/>
            <person name="Denell R.E."/>
            <person name="Ferrier D.E."/>
            <person name="Friedrich M."/>
            <person name="Gordon C.M."/>
            <person name="Jindra M."/>
            <person name="Klingler M."/>
            <person name="Lan Q."/>
            <person name="Lattorff H.M."/>
            <person name="Laudet V."/>
            <person name="von Levetsow C."/>
            <person name="Liu Z."/>
            <person name="Lutz R."/>
            <person name="Lynch J.A."/>
            <person name="da Fonseca R.N."/>
            <person name="Posnien N."/>
            <person name="Reuter R."/>
            <person name="Roth S."/>
            <person name="Savard J."/>
            <person name="Schinko J.B."/>
            <person name="Schmitt C."/>
            <person name="Schoppmeier M."/>
            <person name="Schroder R."/>
            <person name="Shippy T.D."/>
            <person name="Simonnet F."/>
            <person name="Marques-Souza H."/>
            <person name="Tautz D."/>
            <person name="Tomoyasu Y."/>
            <person name="Trauner J."/>
            <person name="Van der Zee M."/>
            <person name="Vervoort M."/>
            <person name="Wittkopp N."/>
            <person name="Wimmer E.A."/>
            <person name="Yang X."/>
            <person name="Jones A.K."/>
            <person name="Sattelle D.B."/>
            <person name="Ebert P.R."/>
            <person name="Nelson D."/>
            <person name="Scott J.G."/>
            <person name="Beeman R.W."/>
            <person name="Muthukrishnan S."/>
            <person name="Kramer K.J."/>
            <person name="Arakane Y."/>
            <person name="Beeman R.W."/>
            <person name="Zhu Q."/>
            <person name="Hogenkamp D."/>
            <person name="Dixit R."/>
            <person name="Oppert B."/>
            <person name="Jiang H."/>
            <person name="Zou Z."/>
            <person name="Marshall J."/>
            <person name="Elpidina E."/>
            <person name="Vinokurov K."/>
            <person name="Oppert C."/>
            <person name="Zou Z."/>
            <person name="Evans J."/>
            <person name="Lu Z."/>
            <person name="Zhao P."/>
            <person name="Sumathipala N."/>
            <person name="Altincicek B."/>
            <person name="Vilcinskas A."/>
            <person name="Williams M."/>
            <person name="Hultmark D."/>
            <person name="Hetru C."/>
            <person name="Jiang H."/>
            <person name="Grimmelikhuijzen C.J."/>
            <person name="Hauser F."/>
            <person name="Cazzamali G."/>
            <person name="Williamson M."/>
            <person name="Park Y."/>
            <person name="Li B."/>
            <person name="Tanaka Y."/>
            <person name="Predel R."/>
            <person name="Neupert S."/>
            <person name="Schachtner J."/>
            <person name="Verleyen P."/>
            <person name="Raible F."/>
            <person name="Bork P."/>
            <person name="Friedrich M."/>
            <person name="Walden K.K."/>
            <person name="Robertson H.M."/>
            <person name="Angeli S."/>
            <person name="Foret S."/>
            <person name="Bucher G."/>
            <person name="Schuetz S."/>
            <person name="Maleszka R."/>
            <person name="Wimmer E.A."/>
            <person name="Beeman R.W."/>
            <person name="Lorenzen M."/>
            <person name="Tomoyasu Y."/>
            <person name="Miller S.C."/>
            <person name="Grossmann D."/>
            <person name="Bucher G."/>
        </authorList>
    </citation>
    <scope>NUCLEOTIDE SEQUENCE [LARGE SCALE GENOMIC DNA]</scope>
    <source>
        <strain evidence="1 2">Georgia GA2</strain>
    </source>
</reference>
<dbReference type="KEGG" id="tca:103312382"/>
<accession>D2CFX3</accession>
<protein>
    <submittedName>
        <fullName evidence="1">Uncharacterized protein</fullName>
    </submittedName>
</protein>
<dbReference type="EMBL" id="KQ972625">
    <property type="protein sequence ID" value="EFA13031.1"/>
    <property type="molecule type" value="Genomic_DNA"/>
</dbReference>
<sequence>MDSDSSSYYATTYSEDERIEKALQAKRRKLAQLEHANSLGRQKTFGQFAESELDIFRLTGLKFHTFRHSKIKFSFHPASVTNFVNQNVRFYVSLKYAGRHWRLKRDSLPANFKWKIYSLFYSRNFFEIDDENILATLLKIYELLVLWTQKEEQYRVDKFQRFKEGEDVELDSDDEQFFLSQSERNERLYKKTKILRRMIPPRT</sequence>
<proteinExistence type="predicted"/>
<organism evidence="1 2">
    <name type="scientific">Tribolium castaneum</name>
    <name type="common">Red flour beetle</name>
    <dbReference type="NCBI Taxonomy" id="7070"/>
    <lineage>
        <taxon>Eukaryota</taxon>
        <taxon>Metazoa</taxon>
        <taxon>Ecdysozoa</taxon>
        <taxon>Arthropoda</taxon>
        <taxon>Hexapoda</taxon>
        <taxon>Insecta</taxon>
        <taxon>Pterygota</taxon>
        <taxon>Neoptera</taxon>
        <taxon>Endopterygota</taxon>
        <taxon>Coleoptera</taxon>
        <taxon>Polyphaga</taxon>
        <taxon>Cucujiformia</taxon>
        <taxon>Tenebrionidae</taxon>
        <taxon>Tenebrionidae incertae sedis</taxon>
        <taxon>Tribolium</taxon>
    </lineage>
</organism>
<dbReference type="OMA" id="CCKLRYL"/>
<dbReference type="InParanoid" id="D2CFX3"/>